<dbReference type="Proteomes" id="UP000189796">
    <property type="component" value="Chromosome I"/>
</dbReference>
<dbReference type="AlphaFoldDB" id="A0A1M5SJJ6"/>
<dbReference type="OrthoDB" id="8265772at2"/>
<organism evidence="1 2">
    <name type="scientific">Bradyrhizobium erythrophlei</name>
    <dbReference type="NCBI Taxonomy" id="1437360"/>
    <lineage>
        <taxon>Bacteria</taxon>
        <taxon>Pseudomonadati</taxon>
        <taxon>Pseudomonadota</taxon>
        <taxon>Alphaproteobacteria</taxon>
        <taxon>Hyphomicrobiales</taxon>
        <taxon>Nitrobacteraceae</taxon>
        <taxon>Bradyrhizobium</taxon>
    </lineage>
</organism>
<evidence type="ECO:0000313" key="1">
    <source>
        <dbReference type="EMBL" id="SHH38438.1"/>
    </source>
</evidence>
<evidence type="ECO:0000313" key="2">
    <source>
        <dbReference type="Proteomes" id="UP000189796"/>
    </source>
</evidence>
<name>A0A1M5SJJ6_9BRAD</name>
<dbReference type="RefSeq" id="WP_079603393.1">
    <property type="nucleotide sequence ID" value="NZ_LT670817.1"/>
</dbReference>
<protein>
    <recommendedName>
        <fullName evidence="3">Transcriptional regulator, AlpA family</fullName>
    </recommendedName>
</protein>
<gene>
    <name evidence="1" type="ORF">SAMN05443248_4625</name>
</gene>
<reference evidence="1 2" key="1">
    <citation type="submission" date="2016-11" db="EMBL/GenBank/DDBJ databases">
        <authorList>
            <person name="Jaros S."/>
            <person name="Januszkiewicz K."/>
            <person name="Wedrychowicz H."/>
        </authorList>
    </citation>
    <scope>NUCLEOTIDE SEQUENCE [LARGE SCALE GENOMIC DNA]</scope>
    <source>
        <strain evidence="1 2">GAS138</strain>
    </source>
</reference>
<proteinExistence type="predicted"/>
<sequence length="63" mass="7203">MDDDRVMSFDDWCKLNGFSRSTGQRLIASGNGPRFIQLSEKRKGVTVGENRRWQQSRVIETAA</sequence>
<dbReference type="EMBL" id="LT670817">
    <property type="protein sequence ID" value="SHH38438.1"/>
    <property type="molecule type" value="Genomic_DNA"/>
</dbReference>
<evidence type="ECO:0008006" key="3">
    <source>
        <dbReference type="Google" id="ProtNLM"/>
    </source>
</evidence>
<accession>A0A1M5SJJ6</accession>